<dbReference type="AlphaFoldDB" id="A0A0U0W7E0"/>
<protein>
    <submittedName>
        <fullName evidence="2">Uncharacterized protein</fullName>
    </submittedName>
</protein>
<dbReference type="RefSeq" id="WP_245837062.1">
    <property type="nucleotide sequence ID" value="NZ_CSTD01000001.1"/>
</dbReference>
<organism evidence="2 3">
    <name type="scientific">Mycobacterium bohemicum DSM 44277</name>
    <dbReference type="NCBI Taxonomy" id="1236609"/>
    <lineage>
        <taxon>Bacteria</taxon>
        <taxon>Bacillati</taxon>
        <taxon>Actinomycetota</taxon>
        <taxon>Actinomycetes</taxon>
        <taxon>Mycobacteriales</taxon>
        <taxon>Mycobacteriaceae</taxon>
        <taxon>Mycobacterium</taxon>
    </lineage>
</organism>
<accession>A0A0U0W7E0</accession>
<feature type="region of interest" description="Disordered" evidence="1">
    <location>
        <begin position="75"/>
        <end position="107"/>
    </location>
</feature>
<dbReference type="EMBL" id="CSTD01000001">
    <property type="protein sequence ID" value="CPR10400.1"/>
    <property type="molecule type" value="Genomic_DNA"/>
</dbReference>
<sequence>MTRPPICSACSTYWPTPPPTHTTRVGDTTKYLANQAAGLHPGKASTVVAAGKRNGMEILDTATVDALRSDAQEGHRITAAAAQARAEASVDDATPTARSRRAGGATR</sequence>
<proteinExistence type="predicted"/>
<dbReference type="Proteomes" id="UP000198875">
    <property type="component" value="Unassembled WGS sequence"/>
</dbReference>
<evidence type="ECO:0000313" key="2">
    <source>
        <dbReference type="EMBL" id="CPR10400.1"/>
    </source>
</evidence>
<feature type="compositionally biased region" description="Low complexity" evidence="1">
    <location>
        <begin position="79"/>
        <end position="107"/>
    </location>
</feature>
<evidence type="ECO:0000256" key="1">
    <source>
        <dbReference type="SAM" id="MobiDB-lite"/>
    </source>
</evidence>
<feature type="region of interest" description="Disordered" evidence="1">
    <location>
        <begin position="1"/>
        <end position="24"/>
    </location>
</feature>
<gene>
    <name evidence="2" type="ORF">BN971_01836</name>
</gene>
<name>A0A0U0W7E0_MYCBE</name>
<evidence type="ECO:0000313" key="3">
    <source>
        <dbReference type="Proteomes" id="UP000198875"/>
    </source>
</evidence>
<reference evidence="2 3" key="1">
    <citation type="submission" date="2015-03" db="EMBL/GenBank/DDBJ databases">
        <authorList>
            <person name="Murphy D."/>
        </authorList>
    </citation>
    <scope>NUCLEOTIDE SEQUENCE [LARGE SCALE GENOMIC DNA]</scope>
    <source>
        <strain evidence="2 3">DSM 44277</strain>
    </source>
</reference>